<organism evidence="1 2">
    <name type="scientific">Escherichia coli</name>
    <dbReference type="NCBI Taxonomy" id="562"/>
    <lineage>
        <taxon>Bacteria</taxon>
        <taxon>Pseudomonadati</taxon>
        <taxon>Pseudomonadota</taxon>
        <taxon>Gammaproteobacteria</taxon>
        <taxon>Enterobacterales</taxon>
        <taxon>Enterobacteriaceae</taxon>
        <taxon>Escherichia</taxon>
    </lineage>
</organism>
<dbReference type="EMBL" id="JACZOI010000227">
    <property type="protein sequence ID" value="MBE0980705.1"/>
    <property type="molecule type" value="Genomic_DNA"/>
</dbReference>
<proteinExistence type="predicted"/>
<comment type="caution">
    <text evidence="1">The sequence shown here is derived from an EMBL/GenBank/DDBJ whole genome shotgun (WGS) entry which is preliminary data.</text>
</comment>
<feature type="non-terminal residue" evidence="1">
    <location>
        <position position="1"/>
    </location>
</feature>
<protein>
    <submittedName>
        <fullName evidence="1">Phage tail protein</fullName>
    </submittedName>
</protein>
<accession>A0AAP1WE33</accession>
<evidence type="ECO:0000313" key="1">
    <source>
        <dbReference type="EMBL" id="MBE0980705.1"/>
    </source>
</evidence>
<gene>
    <name evidence="1" type="ORF">IH772_26260</name>
</gene>
<dbReference type="Proteomes" id="UP000640866">
    <property type="component" value="Unassembled WGS sequence"/>
</dbReference>
<name>A0AAP1WE33_ECOLX</name>
<reference evidence="1" key="1">
    <citation type="submission" date="2020-09" db="EMBL/GenBank/DDBJ databases">
        <title>Emerging polyconal dissemination of OXA-244-producing E. coli in France.</title>
        <authorList>
            <person name="Emeraud C."/>
            <person name="Girlich D."/>
            <person name="Bonnin R.A."/>
            <person name="Jousset A.B."/>
            <person name="Naas T."/>
            <person name="Dortet L."/>
        </authorList>
    </citation>
    <scope>NUCLEOTIDE SEQUENCE</scope>
    <source>
        <strain evidence="1">225E3</strain>
    </source>
</reference>
<evidence type="ECO:0000313" key="2">
    <source>
        <dbReference type="Proteomes" id="UP000640866"/>
    </source>
</evidence>
<sequence>GSCHLWLGRGVPPAVNRRR</sequence>
<dbReference type="RefSeq" id="WP_213076944.1">
    <property type="nucleotide sequence ID" value="NZ_CAJSKA010000242.1"/>
</dbReference>
<dbReference type="AlphaFoldDB" id="A0AAP1WE33"/>